<protein>
    <submittedName>
        <fullName evidence="1">Uncharacterized protein</fullName>
    </submittedName>
</protein>
<evidence type="ECO:0000313" key="1">
    <source>
        <dbReference type="EMBL" id="KDA46159.1"/>
    </source>
</evidence>
<name>A0ABR4RQ66_9LACO</name>
<gene>
    <name evidence="1" type="ORF">Lani381_0843</name>
</gene>
<dbReference type="EMBL" id="JMHU01000007">
    <property type="protein sequence ID" value="KDA46159.1"/>
    <property type="molecule type" value="Genomic_DNA"/>
</dbReference>
<proteinExistence type="predicted"/>
<reference evidence="1 2" key="1">
    <citation type="submission" date="2014-04" db="EMBL/GenBank/DDBJ databases">
        <title>Draft Genome Sequence of Lactobacillus animalis 381-IL-28.</title>
        <authorList>
            <person name="Sturino J.M."/>
            <person name="Rajendran M."/>
            <person name="Altermann E."/>
        </authorList>
    </citation>
    <scope>NUCLEOTIDE SEQUENCE [LARGE SCALE GENOMIC DNA]</scope>
    <source>
        <strain evidence="1 2">381-IL-28</strain>
    </source>
</reference>
<keyword evidence="2" id="KW-1185">Reference proteome</keyword>
<accession>A0ABR4RQ66</accession>
<dbReference type="Proteomes" id="UP000027129">
    <property type="component" value="Unassembled WGS sequence"/>
</dbReference>
<comment type="caution">
    <text evidence="1">The sequence shown here is derived from an EMBL/GenBank/DDBJ whole genome shotgun (WGS) entry which is preliminary data.</text>
</comment>
<sequence>MLIKEFKPIKRPTAPMPDDVKIQMSYLRCCGLSPDRAFSECKKLVKSGKSDYVSSESAASWIVEYENVFAKAMIERWNLDDPPKYWTGE</sequence>
<evidence type="ECO:0000313" key="2">
    <source>
        <dbReference type="Proteomes" id="UP000027129"/>
    </source>
</evidence>
<organism evidence="1 2">
    <name type="scientific">Ligilactobacillus animalis</name>
    <dbReference type="NCBI Taxonomy" id="1605"/>
    <lineage>
        <taxon>Bacteria</taxon>
        <taxon>Bacillati</taxon>
        <taxon>Bacillota</taxon>
        <taxon>Bacilli</taxon>
        <taxon>Lactobacillales</taxon>
        <taxon>Lactobacillaceae</taxon>
        <taxon>Ligilactobacillus</taxon>
    </lineage>
</organism>